<protein>
    <submittedName>
        <fullName evidence="7">Helicase-related protein</fullName>
    </submittedName>
</protein>
<keyword evidence="1" id="KW-0547">Nucleotide-binding</keyword>
<dbReference type="Gene3D" id="3.40.50.300">
    <property type="entry name" value="P-loop containing nucleotide triphosphate hydrolases"/>
    <property type="match status" value="2"/>
</dbReference>
<dbReference type="Pfam" id="PF00271">
    <property type="entry name" value="Helicase_C"/>
    <property type="match status" value="1"/>
</dbReference>
<evidence type="ECO:0000259" key="6">
    <source>
        <dbReference type="PROSITE" id="PS51194"/>
    </source>
</evidence>
<dbReference type="KEGG" id="vck:PG915_07830"/>
<dbReference type="PANTHER" id="PTHR43519">
    <property type="entry name" value="ATP-DEPENDENT RNA HELICASE HRPB"/>
    <property type="match status" value="1"/>
</dbReference>
<keyword evidence="2" id="KW-0378">Hydrolase</keyword>
<name>A0AAU8BL96_9VIBR</name>
<evidence type="ECO:0000259" key="5">
    <source>
        <dbReference type="PROSITE" id="PS51192"/>
    </source>
</evidence>
<dbReference type="Pfam" id="PF00270">
    <property type="entry name" value="DEAD"/>
    <property type="match status" value="1"/>
</dbReference>
<keyword evidence="3 7" id="KW-0347">Helicase</keyword>
<dbReference type="GO" id="GO:0004386">
    <property type="term" value="F:helicase activity"/>
    <property type="evidence" value="ECO:0007669"/>
    <property type="project" value="UniProtKB-KW"/>
</dbReference>
<dbReference type="CDD" id="cd17917">
    <property type="entry name" value="DEXHc_RHA-like"/>
    <property type="match status" value="1"/>
</dbReference>
<dbReference type="InterPro" id="IPR001650">
    <property type="entry name" value="Helicase_C-like"/>
</dbReference>
<dbReference type="InterPro" id="IPR027417">
    <property type="entry name" value="P-loop_NTPase"/>
</dbReference>
<dbReference type="GO" id="GO:0003676">
    <property type="term" value="F:nucleic acid binding"/>
    <property type="evidence" value="ECO:0007669"/>
    <property type="project" value="InterPro"/>
</dbReference>
<dbReference type="InterPro" id="IPR014001">
    <property type="entry name" value="Helicase_ATP-bd"/>
</dbReference>
<dbReference type="SMART" id="SM00490">
    <property type="entry name" value="HELICc"/>
    <property type="match status" value="1"/>
</dbReference>
<evidence type="ECO:0000256" key="4">
    <source>
        <dbReference type="ARBA" id="ARBA00022840"/>
    </source>
</evidence>
<dbReference type="CDD" id="cd18791">
    <property type="entry name" value="SF2_C_RHA"/>
    <property type="match status" value="1"/>
</dbReference>
<evidence type="ECO:0000256" key="3">
    <source>
        <dbReference type="ARBA" id="ARBA00022806"/>
    </source>
</evidence>
<feature type="domain" description="Helicase C-terminal" evidence="6">
    <location>
        <begin position="195"/>
        <end position="361"/>
    </location>
</feature>
<dbReference type="InterPro" id="IPR011545">
    <property type="entry name" value="DEAD/DEAH_box_helicase_dom"/>
</dbReference>
<dbReference type="SMART" id="SM00487">
    <property type="entry name" value="DEXDc"/>
    <property type="match status" value="1"/>
</dbReference>
<keyword evidence="4" id="KW-0067">ATP-binding</keyword>
<dbReference type="RefSeq" id="WP_353498617.1">
    <property type="nucleotide sequence ID" value="NZ_CP115920.1"/>
</dbReference>
<dbReference type="SUPFAM" id="SSF52540">
    <property type="entry name" value="P-loop containing nucleoside triphosphate hydrolases"/>
    <property type="match status" value="1"/>
</dbReference>
<dbReference type="PROSITE" id="PS51192">
    <property type="entry name" value="HELICASE_ATP_BIND_1"/>
    <property type="match status" value="1"/>
</dbReference>
<organism evidence="7">
    <name type="scientific">Vibrio chaetopteri</name>
    <dbReference type="NCBI Taxonomy" id="3016528"/>
    <lineage>
        <taxon>Bacteria</taxon>
        <taxon>Pseudomonadati</taxon>
        <taxon>Pseudomonadota</taxon>
        <taxon>Gammaproteobacteria</taxon>
        <taxon>Vibrionales</taxon>
        <taxon>Vibrionaceae</taxon>
        <taxon>Vibrio</taxon>
    </lineage>
</organism>
<evidence type="ECO:0000313" key="7">
    <source>
        <dbReference type="EMBL" id="XCD17422.1"/>
    </source>
</evidence>
<accession>A0AAU8BL96</accession>
<gene>
    <name evidence="7" type="ORF">PG915_07830</name>
</gene>
<evidence type="ECO:0000256" key="1">
    <source>
        <dbReference type="ARBA" id="ARBA00022741"/>
    </source>
</evidence>
<dbReference type="EMBL" id="CP115920">
    <property type="protein sequence ID" value="XCD17422.1"/>
    <property type="molecule type" value="Genomic_DNA"/>
</dbReference>
<reference evidence="7" key="1">
    <citation type="submission" date="2023-01" db="EMBL/GenBank/DDBJ databases">
        <title>Vibrio sp. CB1-14 genome sequencing.</title>
        <authorList>
            <person name="Otstavnykh N."/>
            <person name="Isaeva M."/>
            <person name="Meleshko D."/>
        </authorList>
    </citation>
    <scope>NUCLEOTIDE SEQUENCE</scope>
    <source>
        <strain evidence="7">CB1-14</strain>
    </source>
</reference>
<proteinExistence type="predicted"/>
<dbReference type="PROSITE" id="PS51194">
    <property type="entry name" value="HELICASE_CTER"/>
    <property type="match status" value="1"/>
</dbReference>
<dbReference type="PANTHER" id="PTHR43519:SF1">
    <property type="entry name" value="ATP-DEPENDENT RNA HELICASE HRPB"/>
    <property type="match status" value="1"/>
</dbReference>
<dbReference type="GO" id="GO:0005524">
    <property type="term" value="F:ATP binding"/>
    <property type="evidence" value="ECO:0007669"/>
    <property type="project" value="UniProtKB-KW"/>
</dbReference>
<dbReference type="GO" id="GO:0016787">
    <property type="term" value="F:hydrolase activity"/>
    <property type="evidence" value="ECO:0007669"/>
    <property type="project" value="UniProtKB-KW"/>
</dbReference>
<feature type="domain" description="Helicase ATP-binding" evidence="5">
    <location>
        <begin position="12"/>
        <end position="165"/>
    </location>
</feature>
<sequence length="791" mass="88400">MILPIDAIEHDVKNTLTHSHLIVEAETGSGKSTRLPIWAMEQGRVLVVEPRRIACTSLAEFVAESLGDRVGKKVGYAIKLENRYCDESNIVFVTPGVALRWYADNQLTDFSVVVVDEFHERRWDTDLLVALLKQKQSHRTIITSATIEGEKLASYFDATRLVASGRVYNVDVVHRREDSRQLPDSRYLDSRIKQELELRLDDTEGDVLVFLPGRKEIQQVQTALISLAESRDLMVTPLHASVSDEQRARAMTVQSKRKVVLATNVAETSLTIPNISLVIDSGLERRNVQRNGQTTLMLTHISKASAAQRCGRAGRVMNGVCVRLYGEHAALEAVTPPELQRESIVEPMLAAAVCGHELDALSFIDNIPDKSLVSAKAQLFEFGAIDQEGITEHGLKLAPLPIDAIYADLVTKMPTRALKEVMIDLTAAICTTGKLYQLTSNEEALERLDQEEKYGCDAELMVGLVRGHQYSGVTVEPDALREAQGLAEQMRAAFELPSLEVASRYNRNQWLAEMIKANSNLVFVRRERRRDAFGNGHIEVLLGRASRLKHQSEAALVLSTHSLPGRGVKQTMTLGTLMVPVELNLLREQGVGEWVNGDTEQTKQGLVSHQYLVYAGRKIGHRTGQPQGEAALEVISKAIVEGKLYSGLAEKIGKQMQHFQLYCDLGLADTTFEKPIQNPEQNSADDLTQWFYHLLVELGVESQDDLELIDASDFVFDGIPEWEYQDFADKYPLEVQLSGLTLTVQYFGKGKLVEVSYSSGSRKEDPKRKELPAWSGWRVKYRKASRVLDLR</sequence>
<evidence type="ECO:0000256" key="2">
    <source>
        <dbReference type="ARBA" id="ARBA00022801"/>
    </source>
</evidence>
<dbReference type="AlphaFoldDB" id="A0AAU8BL96"/>